<proteinExistence type="predicted"/>
<dbReference type="PANTHER" id="PTHR23322">
    <property type="entry name" value="FAS-ASSOCIATED PROTEIN"/>
    <property type="match status" value="1"/>
</dbReference>
<feature type="region of interest" description="Disordered" evidence="1">
    <location>
        <begin position="422"/>
        <end position="453"/>
    </location>
</feature>
<dbReference type="Gene3D" id="3.40.30.10">
    <property type="entry name" value="Glutaredoxin"/>
    <property type="match status" value="1"/>
</dbReference>
<dbReference type="Proteomes" id="UP000054567">
    <property type="component" value="Unassembled WGS sequence"/>
</dbReference>
<protein>
    <submittedName>
        <fullName evidence="3">UBX domain-containing protein 7</fullName>
    </submittedName>
</protein>
<dbReference type="AlphaFoldDB" id="A0A0J6F9J9"/>
<sequence length="531" mass="59787">MEDAALAQFTEVTGSRPETALHYLQLTDYNLQTAMQLYFENGAVDFQPEPQTESAQRSPSRPRASAGYEDEHGVVHIDSDDEGASIPVGTSNQQASTRRGPTFEDDLALARRLQEELYAGGESTETVRAPISRRTETLVGPDADFDDPHSGLLQEVRARQRARAGRPGIFNQRDVTSSIWNDEDPESHRATLSRATGGASESSSKSSMLAEMYRPPFEIMSRLPWEAARSEGRETKKWLLVNVQDPSIFDCQLLNRDIWKNPSIVDTVKENFIFLQFTKDDERGAQYLQYYFPAHDVQDNYPHIAIVDPRTGEQVKIWSGPPVVKASDFLMQLHEFLDRYSLDNAVRNPVAKRKPEVKPQSKLDTMTEEEMLEMALRNSLEGQEAPKHEDPDELTRSISDLKGKGKATASNNDLIDIESLAENGEEEEDQSSKLFRSIPSDKLHKEPEADPATTTRIQFRHSSGRIIRRFSLSDPVRRLYEWLKASPIEGKAGVEFELVSMGQNLIHILDTSIQDAGLKNGTVMVGYMEED</sequence>
<feature type="compositionally biased region" description="Polar residues" evidence="1">
    <location>
        <begin position="88"/>
        <end position="99"/>
    </location>
</feature>
<dbReference type="InterPro" id="IPR009060">
    <property type="entry name" value="UBA-like_sf"/>
</dbReference>
<dbReference type="VEuPathDB" id="FungiDB:CPAG_06005"/>
<feature type="compositionally biased region" description="Basic and acidic residues" evidence="1">
    <location>
        <begin position="439"/>
        <end position="448"/>
    </location>
</feature>
<dbReference type="OrthoDB" id="270602at2759"/>
<dbReference type="InterPro" id="IPR029071">
    <property type="entry name" value="Ubiquitin-like_domsf"/>
</dbReference>
<dbReference type="Pfam" id="PF00789">
    <property type="entry name" value="UBX"/>
    <property type="match status" value="1"/>
</dbReference>
<dbReference type="GO" id="GO:0043161">
    <property type="term" value="P:proteasome-mediated ubiquitin-dependent protein catabolic process"/>
    <property type="evidence" value="ECO:0007669"/>
    <property type="project" value="TreeGrafter"/>
</dbReference>
<evidence type="ECO:0000259" key="2">
    <source>
        <dbReference type="PROSITE" id="PS50033"/>
    </source>
</evidence>
<dbReference type="InterPro" id="IPR006577">
    <property type="entry name" value="UAS"/>
</dbReference>
<feature type="region of interest" description="Disordered" evidence="1">
    <location>
        <begin position="47"/>
        <end position="100"/>
    </location>
</feature>
<evidence type="ECO:0000256" key="1">
    <source>
        <dbReference type="SAM" id="MobiDB-lite"/>
    </source>
</evidence>
<dbReference type="InterPro" id="IPR036249">
    <property type="entry name" value="Thioredoxin-like_sf"/>
</dbReference>
<reference evidence="3 4" key="1">
    <citation type="submission" date="2007-06" db="EMBL/GenBank/DDBJ databases">
        <title>The Genome Sequence of Coccidioides posadasii RMSCC_3488.</title>
        <authorList>
            <consortium name="Coccidioides Genome Resources Consortium"/>
            <consortium name="The Broad Institute Genome Sequencing Platform"/>
            <person name="Henn M.R."/>
            <person name="Sykes S."/>
            <person name="Young S."/>
            <person name="Jaffe D."/>
            <person name="Berlin A."/>
            <person name="Alvarez P."/>
            <person name="Butler J."/>
            <person name="Gnerre S."/>
            <person name="Grabherr M."/>
            <person name="Mauceli E."/>
            <person name="Brockman W."/>
            <person name="Kodira C."/>
            <person name="Alvarado L."/>
            <person name="Zeng Q."/>
            <person name="Crawford M."/>
            <person name="Antoine C."/>
            <person name="Devon K."/>
            <person name="Galgiani J."/>
            <person name="Orsborn K."/>
            <person name="Lewis M.L."/>
            <person name="Nusbaum C."/>
            <person name="Galagan J."/>
            <person name="Birren B."/>
        </authorList>
    </citation>
    <scope>NUCLEOTIDE SEQUENCE [LARGE SCALE GENOMIC DNA]</scope>
    <source>
        <strain evidence="3 4">RMSCC 3488</strain>
    </source>
</reference>
<dbReference type="SMART" id="SM00594">
    <property type="entry name" value="UAS"/>
    <property type="match status" value="1"/>
</dbReference>
<dbReference type="PROSITE" id="PS50033">
    <property type="entry name" value="UBX"/>
    <property type="match status" value="1"/>
</dbReference>
<evidence type="ECO:0000313" key="4">
    <source>
        <dbReference type="Proteomes" id="UP000054567"/>
    </source>
</evidence>
<dbReference type="SUPFAM" id="SSF52833">
    <property type="entry name" value="Thioredoxin-like"/>
    <property type="match status" value="1"/>
</dbReference>
<dbReference type="Pfam" id="PF13899">
    <property type="entry name" value="Thioredoxin_7"/>
    <property type="match status" value="1"/>
</dbReference>
<feature type="compositionally biased region" description="Basic and acidic residues" evidence="1">
    <location>
        <begin position="69"/>
        <end position="78"/>
    </location>
</feature>
<dbReference type="SMART" id="SM00166">
    <property type="entry name" value="UBX"/>
    <property type="match status" value="1"/>
</dbReference>
<dbReference type="Gene3D" id="3.10.20.90">
    <property type="entry name" value="Phosphatidylinositol 3-kinase Catalytic Subunit, Chain A, domain 1"/>
    <property type="match status" value="1"/>
</dbReference>
<dbReference type="CDD" id="cd01767">
    <property type="entry name" value="UBX"/>
    <property type="match status" value="1"/>
</dbReference>
<dbReference type="EMBL" id="DS268111">
    <property type="protein sequence ID" value="KMM69691.1"/>
    <property type="molecule type" value="Genomic_DNA"/>
</dbReference>
<dbReference type="SUPFAM" id="SSF54236">
    <property type="entry name" value="Ubiquitin-like"/>
    <property type="match status" value="1"/>
</dbReference>
<dbReference type="InterPro" id="IPR003903">
    <property type="entry name" value="UIM_dom"/>
</dbReference>
<feature type="compositionally biased region" description="Low complexity" evidence="1">
    <location>
        <begin position="54"/>
        <end position="66"/>
    </location>
</feature>
<feature type="region of interest" description="Disordered" evidence="1">
    <location>
        <begin position="174"/>
        <end position="207"/>
    </location>
</feature>
<dbReference type="Gene3D" id="1.10.8.10">
    <property type="entry name" value="DNA helicase RuvA subunit, C-terminal domain"/>
    <property type="match status" value="1"/>
</dbReference>
<organism evidence="3 4">
    <name type="scientific">Coccidioides posadasii RMSCC 3488</name>
    <dbReference type="NCBI Taxonomy" id="454284"/>
    <lineage>
        <taxon>Eukaryota</taxon>
        <taxon>Fungi</taxon>
        <taxon>Dikarya</taxon>
        <taxon>Ascomycota</taxon>
        <taxon>Pezizomycotina</taxon>
        <taxon>Eurotiomycetes</taxon>
        <taxon>Eurotiomycetidae</taxon>
        <taxon>Onygenales</taxon>
        <taxon>Onygenaceae</taxon>
        <taxon>Coccidioides</taxon>
    </lineage>
</organism>
<feature type="domain" description="UBX" evidence="2">
    <location>
        <begin position="450"/>
        <end position="526"/>
    </location>
</feature>
<reference evidence="4" key="2">
    <citation type="journal article" date="2009" name="Genome Res.">
        <title>Comparative genomic analyses of the human fungal pathogens Coccidioides and their relatives.</title>
        <authorList>
            <person name="Sharpton T.J."/>
            <person name="Stajich J.E."/>
            <person name="Rounsley S.D."/>
            <person name="Gardner M.J."/>
            <person name="Wortman J.R."/>
            <person name="Jordar V.S."/>
            <person name="Maiti R."/>
            <person name="Kodira C.D."/>
            <person name="Neafsey D.E."/>
            <person name="Zeng Q."/>
            <person name="Hung C.-Y."/>
            <person name="McMahan C."/>
            <person name="Muszewska A."/>
            <person name="Grynberg M."/>
            <person name="Mandel M.A."/>
            <person name="Kellner E.M."/>
            <person name="Barker B.M."/>
            <person name="Galgiani J.N."/>
            <person name="Orbach M.J."/>
            <person name="Kirkland T.N."/>
            <person name="Cole G.T."/>
            <person name="Henn M.R."/>
            <person name="Birren B.W."/>
            <person name="Taylor J.W."/>
        </authorList>
    </citation>
    <scope>NUCLEOTIDE SEQUENCE [LARGE SCALE GENOMIC DNA]</scope>
    <source>
        <strain evidence="4">RMSCC 3488</strain>
    </source>
</reference>
<dbReference type="GO" id="GO:0043130">
    <property type="term" value="F:ubiquitin binding"/>
    <property type="evidence" value="ECO:0007669"/>
    <property type="project" value="TreeGrafter"/>
</dbReference>
<dbReference type="PANTHER" id="PTHR23322:SF6">
    <property type="entry name" value="UBX DOMAIN-CONTAINING PROTEIN 7"/>
    <property type="match status" value="1"/>
</dbReference>
<dbReference type="InterPro" id="IPR001012">
    <property type="entry name" value="UBX_dom"/>
</dbReference>
<accession>A0A0J6F9J9</accession>
<dbReference type="Pfam" id="PF14555">
    <property type="entry name" value="UBA_4"/>
    <property type="match status" value="1"/>
</dbReference>
<dbReference type="CDD" id="cd02958">
    <property type="entry name" value="UAS"/>
    <property type="match status" value="1"/>
</dbReference>
<dbReference type="GO" id="GO:0005634">
    <property type="term" value="C:nucleus"/>
    <property type="evidence" value="ECO:0007669"/>
    <property type="project" value="TreeGrafter"/>
</dbReference>
<dbReference type="InterPro" id="IPR050730">
    <property type="entry name" value="UBX_domain-protein"/>
</dbReference>
<reference evidence="4" key="3">
    <citation type="journal article" date="2010" name="Genome Res.">
        <title>Population genomic sequencing of Coccidioides fungi reveals recent hybridization and transposon control.</title>
        <authorList>
            <person name="Neafsey D.E."/>
            <person name="Barker B.M."/>
            <person name="Sharpton T.J."/>
            <person name="Stajich J.E."/>
            <person name="Park D.J."/>
            <person name="Whiston E."/>
            <person name="Hung C.-Y."/>
            <person name="McMahan C."/>
            <person name="White J."/>
            <person name="Sykes S."/>
            <person name="Heiman D."/>
            <person name="Young S."/>
            <person name="Zeng Q."/>
            <person name="Abouelleil A."/>
            <person name="Aftuck L."/>
            <person name="Bessette D."/>
            <person name="Brown A."/>
            <person name="FitzGerald M."/>
            <person name="Lui A."/>
            <person name="Macdonald J.P."/>
            <person name="Priest M."/>
            <person name="Orbach M.J."/>
            <person name="Galgiani J.N."/>
            <person name="Kirkland T.N."/>
            <person name="Cole G.T."/>
            <person name="Birren B.W."/>
            <person name="Henn M.R."/>
            <person name="Taylor J.W."/>
            <person name="Rounsley S.D."/>
        </authorList>
    </citation>
    <scope>NUCLEOTIDE SEQUENCE [LARGE SCALE GENOMIC DNA]</scope>
    <source>
        <strain evidence="4">RMSCC 3488</strain>
    </source>
</reference>
<dbReference type="CDD" id="cd14273">
    <property type="entry name" value="UBA_TAP-C_like"/>
    <property type="match status" value="1"/>
</dbReference>
<evidence type="ECO:0000313" key="3">
    <source>
        <dbReference type="EMBL" id="KMM69691.1"/>
    </source>
</evidence>
<dbReference type="SUPFAM" id="SSF46934">
    <property type="entry name" value="UBA-like"/>
    <property type="match status" value="1"/>
</dbReference>
<dbReference type="PROSITE" id="PS50330">
    <property type="entry name" value="UIM"/>
    <property type="match status" value="1"/>
</dbReference>
<name>A0A0J6F9J9_COCPO</name>
<gene>
    <name evidence="3" type="ORF">CPAG_06005</name>
</gene>